<dbReference type="KEGG" id="vg:55003720"/>
<keyword evidence="2" id="KW-1185">Reference proteome</keyword>
<dbReference type="GeneID" id="55003720"/>
<gene>
    <name evidence="1" type="primary">45</name>
    <name evidence="1" type="ORF">SEA_ONEIAGILLIAN_45</name>
</gene>
<evidence type="ECO:0000313" key="2">
    <source>
        <dbReference type="Proteomes" id="UP000279330"/>
    </source>
</evidence>
<accession>A0A385UGM4</accession>
<reference evidence="1 2" key="1">
    <citation type="submission" date="2018-08" db="EMBL/GenBank/DDBJ databases">
        <authorList>
            <person name="Miller G.E."/>
            <person name="Abrahams R."/>
            <person name="Bazan D.C."/>
            <person name="Beglau B.C."/>
            <person name="Blaylock E.C."/>
            <person name="Choi J.D."/>
            <person name="Grewal S.K."/>
            <person name="Hernandez E.V."/>
            <person name="Kim D.J."/>
            <person name="Kim K."/>
            <person name="Lee Y."/>
            <person name="Linde M.K."/>
            <person name="Lopez M.B."/>
            <person name="Pangalila E."/>
            <person name="Parker M.A."/>
            <person name="Specht R.C."/>
            <person name="Teng M.C."/>
            <person name="Toledo B."/>
            <person name="Tran S."/>
            <person name="Yu H."/>
            <person name="Kalaj N."/>
            <person name="Muthiah A.S."/>
            <person name="Dean N.S."/>
            <person name="Diaz A."/>
            <person name="Garlena R.A."/>
            <person name="Russell D.A."/>
            <person name="Pope W.H."/>
            <person name="Jacobs-Sera D."/>
            <person name="Hatfull G.F."/>
        </authorList>
    </citation>
    <scope>NUCLEOTIDE SEQUENCE [LARGE SCALE GENOMIC DNA]</scope>
</reference>
<protein>
    <submittedName>
        <fullName evidence="1">Lysin A</fullName>
    </submittedName>
</protein>
<dbReference type="Proteomes" id="UP000279330">
    <property type="component" value="Segment"/>
</dbReference>
<proteinExistence type="predicted"/>
<organism evidence="1 2">
    <name type="scientific">Microbacterium phage OneinaGillian</name>
    <dbReference type="NCBI Taxonomy" id="2301604"/>
    <lineage>
        <taxon>Viruses</taxon>
        <taxon>Duplodnaviria</taxon>
        <taxon>Heunggongvirae</taxon>
        <taxon>Uroviricota</taxon>
        <taxon>Caudoviricetes</taxon>
        <taxon>Gillianvirus</taxon>
        <taxon>Gillianvirus oneinagillian</taxon>
    </lineage>
</organism>
<name>A0A385UGM4_9CAUD</name>
<dbReference type="RefSeq" id="YP_009812651.1">
    <property type="nucleotide sequence ID" value="NC_048068.1"/>
</dbReference>
<dbReference type="EMBL" id="MH727556">
    <property type="protein sequence ID" value="AYB70155.2"/>
    <property type="molecule type" value="Genomic_DNA"/>
</dbReference>
<evidence type="ECO:0000313" key="1">
    <source>
        <dbReference type="EMBL" id="AYB70155.2"/>
    </source>
</evidence>
<sequence length="273" mass="29647">MGVDGAAAAQAMLRFRTWRKGHCLEAVWAAYKAVGARATTTAGTATDGWYRSAGKHPGDRNPPAGVPVWWGPKRSSAAGDVVISLGGGRVVATDWPYNGVIGITTIDARERQIGRPYFGWTEEILGQPIDFPRSGGGGLYPPRPVSEEDDTMLALLINGAHKCTLDTGNFSHMIQSDNPDRIKDIIRGDDKWVPTTTTELPVLLKRYACDLNIWDIRNGQFVVLDPLDNSVKSGNTWSAVNAARSTLARIEITSAETAEYVEKLSKIPDLIDA</sequence>